<protein>
    <submittedName>
        <fullName evidence="1">Uncharacterized protein</fullName>
    </submittedName>
</protein>
<proteinExistence type="predicted"/>
<organism evidence="1 2">
    <name type="scientific">Erwinia phage vB_EamM_Yoloswag</name>
    <dbReference type="NCBI Taxonomy" id="1958956"/>
    <lineage>
        <taxon>Viruses</taxon>
        <taxon>Duplodnaviria</taxon>
        <taxon>Heunggongvirae</taxon>
        <taxon>Uroviricota</taxon>
        <taxon>Caudoviricetes</taxon>
        <taxon>Yoloswagvirus</taxon>
        <taxon>Yoloswagvirus yoloswag</taxon>
    </lineage>
</organism>
<keyword evidence="2" id="KW-1185">Reference proteome</keyword>
<accession>A0A1S6L3Q7</accession>
<dbReference type="EMBL" id="KY448244">
    <property type="protein sequence ID" value="AQT28821.1"/>
    <property type="molecule type" value="Genomic_DNA"/>
</dbReference>
<gene>
    <name evidence="1" type="ORF">YOLOSWAG_310</name>
</gene>
<name>A0A1S6L3Q7_9CAUD</name>
<evidence type="ECO:0000313" key="2">
    <source>
        <dbReference type="Proteomes" id="UP000221250"/>
    </source>
</evidence>
<dbReference type="Proteomes" id="UP000221250">
    <property type="component" value="Segment"/>
</dbReference>
<reference evidence="1 2" key="1">
    <citation type="submission" date="2017-01" db="EMBL/GenBank/DDBJ databases">
        <authorList>
            <person name="Mah S.A."/>
            <person name="Swanson W.J."/>
            <person name="Moy G.W."/>
            <person name="Vacquier V.D."/>
        </authorList>
    </citation>
    <scope>NUCLEOTIDE SEQUENCE [LARGE SCALE GENOMIC DNA]</scope>
</reference>
<evidence type="ECO:0000313" key="1">
    <source>
        <dbReference type="EMBL" id="AQT28821.1"/>
    </source>
</evidence>
<sequence length="65" mass="7512">MPGRRLHPRDWGLAPFLKLILISQFSKGFDTLERIWIYAVFTNCALILNRKGNNNAYITQTSSSR</sequence>